<evidence type="ECO:0000256" key="2">
    <source>
        <dbReference type="ARBA" id="ARBA00004667"/>
    </source>
</evidence>
<keyword evidence="11" id="KW-0808">Transferase</keyword>
<evidence type="ECO:0000256" key="4">
    <source>
        <dbReference type="ARBA" id="ARBA00011496"/>
    </source>
</evidence>
<dbReference type="RefSeq" id="WP_265134267.1">
    <property type="nucleotide sequence ID" value="NZ_FXTX01000008.1"/>
</dbReference>
<dbReference type="Proteomes" id="UP001157947">
    <property type="component" value="Unassembled WGS sequence"/>
</dbReference>
<dbReference type="InterPro" id="IPR004516">
    <property type="entry name" value="HisRS/HisZ"/>
</dbReference>
<feature type="binding site" evidence="9">
    <location>
        <position position="122"/>
    </location>
    <ligand>
        <name>L-histidine</name>
        <dbReference type="ChEBI" id="CHEBI:57595"/>
    </ligand>
</feature>
<evidence type="ECO:0000256" key="3">
    <source>
        <dbReference type="ARBA" id="ARBA00005539"/>
    </source>
</evidence>
<dbReference type="Gene3D" id="3.30.930.10">
    <property type="entry name" value="Bira Bifunctional Protein, Domain 2"/>
    <property type="match status" value="1"/>
</dbReference>
<comment type="miscellaneous">
    <text evidence="8">This function is generally fulfilled by the C-terminal part of HisG, which is missing in some bacteria such as this one.</text>
</comment>
<dbReference type="HAMAP" id="MF_00125">
    <property type="entry name" value="HisZ"/>
    <property type="match status" value="1"/>
</dbReference>
<gene>
    <name evidence="8" type="primary">hisZ</name>
    <name evidence="11" type="ORF">SAMN06264868_10877</name>
</gene>
<feature type="binding site" evidence="9">
    <location>
        <begin position="79"/>
        <end position="81"/>
    </location>
    <ligand>
        <name>L-histidine</name>
        <dbReference type="ChEBI" id="CHEBI:57595"/>
    </ligand>
</feature>
<dbReference type="PIRSF" id="PIRSF001549">
    <property type="entry name" value="His-tRNA_synth"/>
    <property type="match status" value="1"/>
</dbReference>
<keyword evidence="6 8" id="KW-0963">Cytoplasm</keyword>
<evidence type="ECO:0000256" key="9">
    <source>
        <dbReference type="PIRSR" id="PIRSR001549-1"/>
    </source>
</evidence>
<comment type="similarity">
    <text evidence="3 8">Belongs to the class-II aminoacyl-tRNA synthetase family. HisZ subfamily.</text>
</comment>
<evidence type="ECO:0000259" key="10">
    <source>
        <dbReference type="Pfam" id="PF13393"/>
    </source>
</evidence>
<feature type="binding site" evidence="9">
    <location>
        <position position="126"/>
    </location>
    <ligand>
        <name>L-histidine</name>
        <dbReference type="ChEBI" id="CHEBI:57595"/>
    </ligand>
</feature>
<comment type="subcellular location">
    <subcellularLocation>
        <location evidence="1 8">Cytoplasm</location>
    </subcellularLocation>
</comment>
<dbReference type="InterPro" id="IPR045864">
    <property type="entry name" value="aa-tRNA-synth_II/BPL/LPL"/>
</dbReference>
<evidence type="ECO:0000256" key="6">
    <source>
        <dbReference type="ARBA" id="ARBA00022490"/>
    </source>
</evidence>
<keyword evidence="12" id="KW-1185">Reference proteome</keyword>
<evidence type="ECO:0000256" key="5">
    <source>
        <dbReference type="ARBA" id="ARBA00020397"/>
    </source>
</evidence>
<dbReference type="GO" id="GO:0005737">
    <property type="term" value="C:cytoplasm"/>
    <property type="evidence" value="ECO:0007669"/>
    <property type="project" value="UniProtKB-SubCell"/>
</dbReference>
<reference evidence="11" key="1">
    <citation type="submission" date="2017-05" db="EMBL/GenBank/DDBJ databases">
        <authorList>
            <person name="Varghese N."/>
            <person name="Submissions S."/>
        </authorList>
    </citation>
    <scope>NUCLEOTIDE SEQUENCE</scope>
    <source>
        <strain evidence="11">DSM 18763</strain>
    </source>
</reference>
<dbReference type="GO" id="GO:0006427">
    <property type="term" value="P:histidyl-tRNA aminoacylation"/>
    <property type="evidence" value="ECO:0007669"/>
    <property type="project" value="TreeGrafter"/>
</dbReference>
<comment type="subunit">
    <text evidence="4 8">Heteromultimer composed of HisG and HisZ subunits.</text>
</comment>
<protein>
    <recommendedName>
        <fullName evidence="5 8">ATP phosphoribosyltransferase regulatory subunit</fullName>
    </recommendedName>
</protein>
<comment type="caution">
    <text evidence="11">The sequence shown here is derived from an EMBL/GenBank/DDBJ whole genome shotgun (WGS) entry which is preliminary data.</text>
</comment>
<dbReference type="AlphaFoldDB" id="A0AA45WLI5"/>
<keyword evidence="8" id="KW-0028">Amino-acid biosynthesis</keyword>
<evidence type="ECO:0000313" key="12">
    <source>
        <dbReference type="Proteomes" id="UP001157947"/>
    </source>
</evidence>
<sequence>MNIDLPDGIRAFSIRESYNIDNLEKKISDIFKLWGYEKIILPTIEFYDVHKKGIGQEIANQTFRIVDRYKGDILTLRIDFTAQIARYIASLQKKEFPIRLFYTGNIFRYTIPKADNLWEKRQIGIEFIGVSEIEADAEILAVASQSLKSVEIKDYQIDINNVEIFSSLKEILNLDDTEFKIFMEYIKHREIYNLKKFCLNKNLDNKLKDFIINIPKYQGDIDLIIFLKNRLKDFNNLYKNFEDLEKIYNILKEYDLTEKVVFDIGEPTEFSYYTGVVFEIFIKDFNKKIGQGGRYDSLIQKYNGKIPATGFAFDLFNIYNYLEKNNKLKENQKDYFIIDTTEDKKTAYKIAKILREKNFSVARDIIKRDINDSINFAFNNHFKNVIVITIEENQKMVYIYRGKNKIEKYKEEEILGILERG</sequence>
<dbReference type="InterPro" id="IPR004517">
    <property type="entry name" value="HisZ"/>
</dbReference>
<dbReference type="InterPro" id="IPR041715">
    <property type="entry name" value="HisRS-like_core"/>
</dbReference>
<keyword evidence="11" id="KW-0328">Glycosyltransferase</keyword>
<dbReference type="SUPFAM" id="SSF55681">
    <property type="entry name" value="Class II aaRS and biotin synthetases"/>
    <property type="match status" value="1"/>
</dbReference>
<proteinExistence type="inferred from homology"/>
<dbReference type="EMBL" id="FXTX01000008">
    <property type="protein sequence ID" value="SMP11421.1"/>
    <property type="molecule type" value="Genomic_DNA"/>
</dbReference>
<feature type="domain" description="Class II Histidinyl-tRNA synthetase (HisRS)-like catalytic core" evidence="10">
    <location>
        <begin position="9"/>
        <end position="315"/>
    </location>
</feature>
<keyword evidence="8" id="KW-0368">Histidine biosynthesis</keyword>
<evidence type="ECO:0000256" key="7">
    <source>
        <dbReference type="ARBA" id="ARBA00025246"/>
    </source>
</evidence>
<feature type="binding site" evidence="9">
    <location>
        <position position="108"/>
    </location>
    <ligand>
        <name>L-histidine</name>
        <dbReference type="ChEBI" id="CHEBI:57595"/>
    </ligand>
</feature>
<dbReference type="CDD" id="cd00773">
    <property type="entry name" value="HisRS-like_core"/>
    <property type="match status" value="1"/>
</dbReference>
<accession>A0AA45WLI5</accession>
<dbReference type="NCBIfam" id="TIGR00443">
    <property type="entry name" value="hisZ_biosyn_reg"/>
    <property type="match status" value="1"/>
</dbReference>
<comment type="function">
    <text evidence="7 8">Required for the first step of histidine biosynthesis. May allow the feedback regulation of ATP phosphoribosyltransferase activity by histidine.</text>
</comment>
<dbReference type="PANTHER" id="PTHR43707">
    <property type="entry name" value="HISTIDYL-TRNA SYNTHETASE"/>
    <property type="match status" value="1"/>
</dbReference>
<dbReference type="Pfam" id="PF13393">
    <property type="entry name" value="tRNA-synt_His"/>
    <property type="match status" value="1"/>
</dbReference>
<dbReference type="PANTHER" id="PTHR43707:SF1">
    <property type="entry name" value="HISTIDINE--TRNA LIGASE, MITOCHONDRIAL-RELATED"/>
    <property type="match status" value="1"/>
</dbReference>
<evidence type="ECO:0000313" key="11">
    <source>
        <dbReference type="EMBL" id="SMP11421.1"/>
    </source>
</evidence>
<feature type="binding site" evidence="9">
    <location>
        <begin position="272"/>
        <end position="273"/>
    </location>
    <ligand>
        <name>L-histidine</name>
        <dbReference type="ChEBI" id="CHEBI:57595"/>
    </ligand>
</feature>
<dbReference type="GO" id="GO:0016757">
    <property type="term" value="F:glycosyltransferase activity"/>
    <property type="evidence" value="ECO:0007669"/>
    <property type="project" value="UniProtKB-KW"/>
</dbReference>
<organism evidence="11 12">
    <name type="scientific">Venenivibrio stagnispumantis</name>
    <dbReference type="NCBI Taxonomy" id="407998"/>
    <lineage>
        <taxon>Bacteria</taxon>
        <taxon>Pseudomonadati</taxon>
        <taxon>Aquificota</taxon>
        <taxon>Aquificia</taxon>
        <taxon>Aquificales</taxon>
        <taxon>Hydrogenothermaceae</taxon>
        <taxon>Venenivibrio</taxon>
    </lineage>
</organism>
<comment type="pathway">
    <text evidence="2 8">Amino-acid biosynthesis; L-histidine biosynthesis; L-histidine from 5-phospho-alpha-D-ribose 1-diphosphate: step 1/9.</text>
</comment>
<dbReference type="GO" id="GO:0004821">
    <property type="term" value="F:histidine-tRNA ligase activity"/>
    <property type="evidence" value="ECO:0007669"/>
    <property type="project" value="TreeGrafter"/>
</dbReference>
<evidence type="ECO:0000256" key="8">
    <source>
        <dbReference type="HAMAP-Rule" id="MF_00125"/>
    </source>
</evidence>
<evidence type="ECO:0000256" key="1">
    <source>
        <dbReference type="ARBA" id="ARBA00004496"/>
    </source>
</evidence>
<dbReference type="GO" id="GO:0000105">
    <property type="term" value="P:L-histidine biosynthetic process"/>
    <property type="evidence" value="ECO:0007669"/>
    <property type="project" value="UniProtKB-UniRule"/>
</dbReference>
<name>A0AA45WLI5_9AQUI</name>